<proteinExistence type="predicted"/>
<name>G9QLC1_9BACI</name>
<dbReference type="AlphaFoldDB" id="G9QLC1"/>
<evidence type="ECO:0000313" key="1">
    <source>
        <dbReference type="EMBL" id="EHL78037.1"/>
    </source>
</evidence>
<dbReference type="EMBL" id="ACWF01000098">
    <property type="protein sequence ID" value="EHL78037.1"/>
    <property type="molecule type" value="Genomic_DNA"/>
</dbReference>
<evidence type="ECO:0008006" key="3">
    <source>
        <dbReference type="Google" id="ProtNLM"/>
    </source>
</evidence>
<keyword evidence="2" id="KW-1185">Reference proteome</keyword>
<organism evidence="1 2">
    <name type="scientific">Bacillus smithii 7_3_47FAA</name>
    <dbReference type="NCBI Taxonomy" id="665952"/>
    <lineage>
        <taxon>Bacteria</taxon>
        <taxon>Bacillati</taxon>
        <taxon>Bacillota</taxon>
        <taxon>Bacilli</taxon>
        <taxon>Bacillales</taxon>
        <taxon>Bacillaceae</taxon>
        <taxon>Bacillus</taxon>
    </lineage>
</organism>
<sequence length="78" mass="9286">MKPSFTELKVPGHETKIITPAQLKVLYMRVSSENQSEVMQLNAAKRYLEHYNPDEVLILFSRFSLKTTKWCRCRNKRR</sequence>
<protein>
    <recommendedName>
        <fullName evidence="3">Resolvase/invertase-type recombinase catalytic domain-containing protein</fullName>
    </recommendedName>
</protein>
<gene>
    <name evidence="1" type="ORF">HMPREF1015_02931</name>
</gene>
<dbReference type="Proteomes" id="UP000011747">
    <property type="component" value="Unassembled WGS sequence"/>
</dbReference>
<dbReference type="HOGENOM" id="CLU_2614718_0_0_9"/>
<reference evidence="1 2" key="1">
    <citation type="submission" date="2011-09" db="EMBL/GenBank/DDBJ databases">
        <title>The Genome Sequence of Bacillus smithii 7_3_47FAA.</title>
        <authorList>
            <consortium name="The Broad Institute Genome Sequencing Platform"/>
            <person name="Earl A."/>
            <person name="Ward D."/>
            <person name="Feldgarden M."/>
            <person name="Gevers D."/>
            <person name="Daigneault M."/>
            <person name="Strauss J."/>
            <person name="Allen-Vercoe E."/>
            <person name="Young S.K."/>
            <person name="Zeng Q."/>
            <person name="Gargeya S."/>
            <person name="Fitzgerald M."/>
            <person name="Haas B."/>
            <person name="Abouelleil A."/>
            <person name="Alvarado L."/>
            <person name="Arachchi H.M."/>
            <person name="Berlin A."/>
            <person name="Brown A."/>
            <person name="Chapman S.B."/>
            <person name="Chen Z."/>
            <person name="Dunbar C."/>
            <person name="Freedman E."/>
            <person name="Gearin G."/>
            <person name="Goldberg J."/>
            <person name="Griggs A."/>
            <person name="Gujja S."/>
            <person name="Heiman D."/>
            <person name="Howarth C."/>
            <person name="Larson L."/>
            <person name="Lui A."/>
            <person name="MacDonald P.J.P."/>
            <person name="Montmayeur A."/>
            <person name="Murphy C."/>
            <person name="Neiman D."/>
            <person name="Pearson M."/>
            <person name="Priest M."/>
            <person name="Roberts A."/>
            <person name="Saif S."/>
            <person name="Shea T."/>
            <person name="Shenoy N."/>
            <person name="Sisk P."/>
            <person name="Stolte C."/>
            <person name="Sykes S."/>
            <person name="Wortman J."/>
            <person name="Nusbaum C."/>
            <person name="Birren B."/>
        </authorList>
    </citation>
    <scope>NUCLEOTIDE SEQUENCE [LARGE SCALE GENOMIC DNA]</scope>
    <source>
        <strain evidence="1 2">7_3_47FAA</strain>
    </source>
</reference>
<accession>G9QLC1</accession>
<evidence type="ECO:0000313" key="2">
    <source>
        <dbReference type="Proteomes" id="UP000011747"/>
    </source>
</evidence>
<comment type="caution">
    <text evidence="1">The sequence shown here is derived from an EMBL/GenBank/DDBJ whole genome shotgun (WGS) entry which is preliminary data.</text>
</comment>